<evidence type="ECO:0008006" key="4">
    <source>
        <dbReference type="Google" id="ProtNLM"/>
    </source>
</evidence>
<evidence type="ECO:0000313" key="3">
    <source>
        <dbReference type="Proteomes" id="UP000238157"/>
    </source>
</evidence>
<name>A0A2T0WL79_9BACT</name>
<feature type="signal peptide" evidence="1">
    <location>
        <begin position="1"/>
        <end position="20"/>
    </location>
</feature>
<organism evidence="2 3">
    <name type="scientific">Mongoliibacter ruber</name>
    <dbReference type="NCBI Taxonomy" id="1750599"/>
    <lineage>
        <taxon>Bacteria</taxon>
        <taxon>Pseudomonadati</taxon>
        <taxon>Bacteroidota</taxon>
        <taxon>Cytophagia</taxon>
        <taxon>Cytophagales</taxon>
        <taxon>Cyclobacteriaceae</taxon>
        <taxon>Mongoliibacter</taxon>
    </lineage>
</organism>
<reference evidence="2 3" key="1">
    <citation type="submission" date="2018-03" db="EMBL/GenBank/DDBJ databases">
        <title>Genomic Encyclopedia of Archaeal and Bacterial Type Strains, Phase II (KMG-II): from individual species to whole genera.</title>
        <authorList>
            <person name="Goeker M."/>
        </authorList>
    </citation>
    <scope>NUCLEOTIDE SEQUENCE [LARGE SCALE GENOMIC DNA]</scope>
    <source>
        <strain evidence="2 3">DSM 27929</strain>
    </source>
</reference>
<dbReference type="EMBL" id="PVTR01000006">
    <property type="protein sequence ID" value="PRY87463.1"/>
    <property type="molecule type" value="Genomic_DNA"/>
</dbReference>
<evidence type="ECO:0000313" key="2">
    <source>
        <dbReference type="EMBL" id="PRY87463.1"/>
    </source>
</evidence>
<keyword evidence="1" id="KW-0732">Signal</keyword>
<comment type="caution">
    <text evidence="2">The sequence shown here is derived from an EMBL/GenBank/DDBJ whole genome shotgun (WGS) entry which is preliminary data.</text>
</comment>
<evidence type="ECO:0000256" key="1">
    <source>
        <dbReference type="SAM" id="SignalP"/>
    </source>
</evidence>
<feature type="chain" id="PRO_5015779605" description="Outer membrane protein with beta-barrel domain" evidence="1">
    <location>
        <begin position="21"/>
        <end position="193"/>
    </location>
</feature>
<accession>A0A2T0WL79</accession>
<gene>
    <name evidence="2" type="ORF">CLW00_10682</name>
</gene>
<protein>
    <recommendedName>
        <fullName evidence="4">Outer membrane protein with beta-barrel domain</fullName>
    </recommendedName>
</protein>
<sequence>MKKSIFIIAAFMICAGSGFAQGTGKSRFGVQASYGNPGYIPSFADFAPIFEGRYFFDIGLLYMKPISEKWEFETGIIYTNNQFRVVPILPQGAPAPPYNTAMNYWIIPANLRLWLPQRFFFQAGPNLVHSSNESFGFFRLGFSLVVGKEFNLGEKYALLIGPTFNANPYFPTNWDGNTQLGIRTIFVFESSNE</sequence>
<dbReference type="AlphaFoldDB" id="A0A2T0WL79"/>
<proteinExistence type="predicted"/>
<dbReference type="RefSeq" id="WP_106133756.1">
    <property type="nucleotide sequence ID" value="NZ_PVTR01000006.1"/>
</dbReference>
<dbReference type="OrthoDB" id="838385at2"/>
<keyword evidence="3" id="KW-1185">Reference proteome</keyword>
<dbReference type="Proteomes" id="UP000238157">
    <property type="component" value="Unassembled WGS sequence"/>
</dbReference>